<keyword evidence="2" id="KW-1185">Reference proteome</keyword>
<dbReference type="Proteomes" id="UP001244341">
    <property type="component" value="Chromosome 7b"/>
</dbReference>
<protein>
    <submittedName>
        <fullName evidence="1">Uncharacterized protein</fullName>
    </submittedName>
</protein>
<gene>
    <name evidence="1" type="ORF">OEZ85_012814</name>
</gene>
<reference evidence="1 2" key="1">
    <citation type="submission" date="2023-05" db="EMBL/GenBank/DDBJ databases">
        <title>A 100% complete, gapless, phased diploid assembly of the Scenedesmus obliquus UTEX 3031 genome.</title>
        <authorList>
            <person name="Biondi T.C."/>
            <person name="Hanschen E.R."/>
            <person name="Kwon T."/>
            <person name="Eng W."/>
            <person name="Kruse C.P.S."/>
            <person name="Koehler S.I."/>
            <person name="Kunde Y."/>
            <person name="Gleasner C.D."/>
            <person name="You Mak K.T."/>
            <person name="Polle J."/>
            <person name="Hovde B.T."/>
            <person name="Starkenburg S.R."/>
        </authorList>
    </citation>
    <scope>NUCLEOTIDE SEQUENCE [LARGE SCALE GENOMIC DNA]</scope>
    <source>
        <strain evidence="1 2">DOE0152z</strain>
    </source>
</reference>
<evidence type="ECO:0000313" key="2">
    <source>
        <dbReference type="Proteomes" id="UP001244341"/>
    </source>
</evidence>
<dbReference type="EMBL" id="CP126214">
    <property type="protein sequence ID" value="WIA16089.1"/>
    <property type="molecule type" value="Genomic_DNA"/>
</dbReference>
<name>A0ABY8U3Q6_TETOB</name>
<proteinExistence type="predicted"/>
<sequence>MPPDSIWSEIQSRVKNNKEKQLVNELQALVGRLEACLQQLQQSRALATQYEGVWCSLLACRRADLMPAVPLAGERLAQVQAAAGACAACAQQLLPALQSGAGMLAAFATVNRATAEELGQTEALQLVSMQSDSTQSSRVW</sequence>
<organism evidence="1 2">
    <name type="scientific">Tetradesmus obliquus</name>
    <name type="common">Green alga</name>
    <name type="synonym">Acutodesmus obliquus</name>
    <dbReference type="NCBI Taxonomy" id="3088"/>
    <lineage>
        <taxon>Eukaryota</taxon>
        <taxon>Viridiplantae</taxon>
        <taxon>Chlorophyta</taxon>
        <taxon>core chlorophytes</taxon>
        <taxon>Chlorophyceae</taxon>
        <taxon>CS clade</taxon>
        <taxon>Sphaeropleales</taxon>
        <taxon>Scenedesmaceae</taxon>
        <taxon>Tetradesmus</taxon>
    </lineage>
</organism>
<accession>A0ABY8U3Q6</accession>
<evidence type="ECO:0000313" key="1">
    <source>
        <dbReference type="EMBL" id="WIA16089.1"/>
    </source>
</evidence>